<protein>
    <submittedName>
        <fullName evidence="2">Permease</fullName>
    </submittedName>
</protein>
<dbReference type="AlphaFoldDB" id="A0A1W6WX78"/>
<dbReference type="InterPro" id="IPR009305">
    <property type="entry name" value="Mpo1-like"/>
</dbReference>
<dbReference type="EMBL" id="CP021062">
    <property type="protein sequence ID" value="ARP61188.1"/>
    <property type="molecule type" value="Genomic_DNA"/>
</dbReference>
<dbReference type="PANTHER" id="PTHR28026">
    <property type="entry name" value="DUF962 DOMAIN PROTEIN (AFU_ORTHOLOGUE AFUA_8G05310)"/>
    <property type="match status" value="1"/>
</dbReference>
<evidence type="ECO:0000313" key="3">
    <source>
        <dbReference type="Proteomes" id="UP000194143"/>
    </source>
</evidence>
<reference evidence="2 3" key="1">
    <citation type="submission" date="2017-04" db="EMBL/GenBank/DDBJ databases">
        <title>Complete Genome Sequence of Bacillus thuringiensis type Strain ATCC 10792.</title>
        <authorList>
            <person name="Oh D.-H."/>
            <person name="Park B.-J."/>
            <person name="Shuai W."/>
            <person name="Chelliah R."/>
        </authorList>
    </citation>
    <scope>NUCLEOTIDE SEQUENCE [LARGE SCALE GENOMIC DNA]</scope>
    <source>
        <strain evidence="2 3">ATCC 10792</strain>
        <plasmid evidence="2 3">poh1</plasmid>
    </source>
</reference>
<dbReference type="Pfam" id="PF06127">
    <property type="entry name" value="Mpo1-like"/>
    <property type="match status" value="1"/>
</dbReference>
<name>A0A1W6WX78_BACTU</name>
<dbReference type="GO" id="GO:0016020">
    <property type="term" value="C:membrane"/>
    <property type="evidence" value="ECO:0007669"/>
    <property type="project" value="GOC"/>
</dbReference>
<feature type="transmembrane region" description="Helical" evidence="1">
    <location>
        <begin position="21"/>
        <end position="39"/>
    </location>
</feature>
<dbReference type="Proteomes" id="UP000194143">
    <property type="component" value="Plasmid poh1"/>
</dbReference>
<gene>
    <name evidence="2" type="ORF">CAB88_29605</name>
</gene>
<dbReference type="GO" id="GO:0046521">
    <property type="term" value="P:sphingoid catabolic process"/>
    <property type="evidence" value="ECO:0007669"/>
    <property type="project" value="TreeGrafter"/>
</dbReference>
<keyword evidence="1" id="KW-1133">Transmembrane helix</keyword>
<sequence length="92" mass="10925">MNFEQMLKKYKNDHQHPGNRFFHMIGIPTIIISLFTFFVNWKTGLWLFIIGWIFQFIGHAIEGKKPSFLSNPKFLVVGPIYFFGKIFKKNNI</sequence>
<keyword evidence="1" id="KW-0472">Membrane</keyword>
<dbReference type="GeneID" id="67469997"/>
<dbReference type="PANTHER" id="PTHR28026:SF9">
    <property type="entry name" value="2-HYDROXY-PALMITIC ACID DIOXYGENASE MPO1"/>
    <property type="match status" value="1"/>
</dbReference>
<proteinExistence type="predicted"/>
<keyword evidence="1" id="KW-0812">Transmembrane</keyword>
<keyword evidence="3" id="KW-1185">Reference proteome</keyword>
<evidence type="ECO:0000256" key="1">
    <source>
        <dbReference type="SAM" id="Phobius"/>
    </source>
</evidence>
<evidence type="ECO:0000313" key="2">
    <source>
        <dbReference type="EMBL" id="ARP61188.1"/>
    </source>
</evidence>
<organism evidence="2 3">
    <name type="scientific">Bacillus thuringiensis</name>
    <dbReference type="NCBI Taxonomy" id="1428"/>
    <lineage>
        <taxon>Bacteria</taxon>
        <taxon>Bacillati</taxon>
        <taxon>Bacillota</taxon>
        <taxon>Bacilli</taxon>
        <taxon>Bacillales</taxon>
        <taxon>Bacillaceae</taxon>
        <taxon>Bacillus</taxon>
        <taxon>Bacillus cereus group</taxon>
    </lineage>
</organism>
<accession>A0A1W6WX78</accession>
<geneLocation type="plasmid" evidence="2 3">
    <name>poh1</name>
</geneLocation>
<dbReference type="RefSeq" id="WP_001008617.1">
    <property type="nucleotide sequence ID" value="NZ_CP021062.1"/>
</dbReference>
<keyword evidence="2" id="KW-0614">Plasmid</keyword>
<feature type="transmembrane region" description="Helical" evidence="1">
    <location>
        <begin position="45"/>
        <end position="61"/>
    </location>
</feature>